<organism evidence="3">
    <name type="scientific">Onchocerca flexuosa</name>
    <dbReference type="NCBI Taxonomy" id="387005"/>
    <lineage>
        <taxon>Eukaryota</taxon>
        <taxon>Metazoa</taxon>
        <taxon>Ecdysozoa</taxon>
        <taxon>Nematoda</taxon>
        <taxon>Chromadorea</taxon>
        <taxon>Rhabditida</taxon>
        <taxon>Spirurina</taxon>
        <taxon>Spiruromorpha</taxon>
        <taxon>Filarioidea</taxon>
        <taxon>Onchocercidae</taxon>
        <taxon>Onchocerca</taxon>
    </lineage>
</organism>
<dbReference type="WBParaSite" id="OFLC_0001416001-mRNA-1">
    <property type="protein sequence ID" value="OFLC_0001416001-mRNA-1"/>
    <property type="gene ID" value="OFLC_0001416001"/>
</dbReference>
<name>A0A183I340_9BILA</name>
<dbReference type="EMBL" id="UZAJ01040626">
    <property type="protein sequence ID" value="VDP15684.1"/>
    <property type="molecule type" value="Genomic_DNA"/>
</dbReference>
<reference evidence="1 2" key="2">
    <citation type="submission" date="2018-11" db="EMBL/GenBank/DDBJ databases">
        <authorList>
            <consortium name="Pathogen Informatics"/>
        </authorList>
    </citation>
    <scope>NUCLEOTIDE SEQUENCE [LARGE SCALE GENOMIC DNA]</scope>
</reference>
<evidence type="ECO:0000313" key="1">
    <source>
        <dbReference type="EMBL" id="VDP15684.1"/>
    </source>
</evidence>
<accession>A0A183I340</accession>
<sequence length="99" mass="10678">MPVITHNTLNAAAQPIERDTSVIEGFTIENKSENNNLLGDFETPPLLESSQQIKVAETSDLFDLMNLDPNVNGLIPAALINGTKAIDSVDNGIFISIVK</sequence>
<protein>
    <submittedName>
        <fullName evidence="3">Flagellar hook capping protein</fullName>
    </submittedName>
</protein>
<evidence type="ECO:0000313" key="2">
    <source>
        <dbReference type="Proteomes" id="UP000267606"/>
    </source>
</evidence>
<reference evidence="3" key="1">
    <citation type="submission" date="2016-06" db="UniProtKB">
        <authorList>
            <consortium name="WormBaseParasite"/>
        </authorList>
    </citation>
    <scope>IDENTIFICATION</scope>
</reference>
<proteinExistence type="predicted"/>
<gene>
    <name evidence="1" type="ORF">OFLC_LOCUS14151</name>
</gene>
<keyword evidence="2" id="KW-1185">Reference proteome</keyword>
<dbReference type="AlphaFoldDB" id="A0A183I340"/>
<dbReference type="Proteomes" id="UP000267606">
    <property type="component" value="Unassembled WGS sequence"/>
</dbReference>
<dbReference type="STRING" id="387005.A0A183I340"/>
<evidence type="ECO:0000313" key="3">
    <source>
        <dbReference type="WBParaSite" id="OFLC_0001416001-mRNA-1"/>
    </source>
</evidence>